<evidence type="ECO:0000256" key="3">
    <source>
        <dbReference type="ARBA" id="ARBA00022840"/>
    </source>
</evidence>
<dbReference type="InterPro" id="IPR003593">
    <property type="entry name" value="AAA+_ATPase"/>
</dbReference>
<dbReference type="Gene3D" id="3.40.50.300">
    <property type="entry name" value="P-loop containing nucleotide triphosphate hydrolases"/>
    <property type="match status" value="1"/>
</dbReference>
<reference evidence="5" key="1">
    <citation type="submission" date="2016-10" db="EMBL/GenBank/DDBJ databases">
        <title>Sequence of Gallionella enrichment culture.</title>
        <authorList>
            <person name="Poehlein A."/>
            <person name="Muehling M."/>
            <person name="Daniel R."/>
        </authorList>
    </citation>
    <scope>NUCLEOTIDE SEQUENCE</scope>
</reference>
<dbReference type="SMART" id="SM00382">
    <property type="entry name" value="AAA"/>
    <property type="match status" value="1"/>
</dbReference>
<dbReference type="NCBIfam" id="NF008453">
    <property type="entry name" value="PRK11308.1"/>
    <property type="match status" value="1"/>
</dbReference>
<dbReference type="Pfam" id="PF08352">
    <property type="entry name" value="oligo_HPY"/>
    <property type="match status" value="1"/>
</dbReference>
<name>A0A1J5RCC8_9ZZZZ</name>
<feature type="domain" description="ABC transporter" evidence="4">
    <location>
        <begin position="10"/>
        <end position="259"/>
    </location>
</feature>
<dbReference type="GO" id="GO:0016887">
    <property type="term" value="F:ATP hydrolysis activity"/>
    <property type="evidence" value="ECO:0007669"/>
    <property type="project" value="InterPro"/>
</dbReference>
<dbReference type="PANTHER" id="PTHR43776">
    <property type="entry name" value="TRANSPORT ATP-BINDING PROTEIN"/>
    <property type="match status" value="1"/>
</dbReference>
<dbReference type="GO" id="GO:0015833">
    <property type="term" value="P:peptide transport"/>
    <property type="evidence" value="ECO:0007669"/>
    <property type="project" value="InterPro"/>
</dbReference>
<dbReference type="InterPro" id="IPR017871">
    <property type="entry name" value="ABC_transporter-like_CS"/>
</dbReference>
<dbReference type="PANTHER" id="PTHR43776:SF6">
    <property type="entry name" value="DIPEPTIDE TRANSPORT ATP-BINDING PROTEIN DPPF"/>
    <property type="match status" value="1"/>
</dbReference>
<evidence type="ECO:0000313" key="5">
    <source>
        <dbReference type="EMBL" id="OIQ89679.1"/>
    </source>
</evidence>
<dbReference type="NCBIfam" id="TIGR01727">
    <property type="entry name" value="oligo_HPY"/>
    <property type="match status" value="1"/>
</dbReference>
<dbReference type="AlphaFoldDB" id="A0A1J5RCC8"/>
<dbReference type="CDD" id="cd03257">
    <property type="entry name" value="ABC_NikE_OppD_transporters"/>
    <property type="match status" value="1"/>
</dbReference>
<dbReference type="GO" id="GO:0055085">
    <property type="term" value="P:transmembrane transport"/>
    <property type="evidence" value="ECO:0007669"/>
    <property type="project" value="UniProtKB-ARBA"/>
</dbReference>
<keyword evidence="3 5" id="KW-0067">ATP-binding</keyword>
<keyword evidence="1" id="KW-0813">Transport</keyword>
<evidence type="ECO:0000256" key="2">
    <source>
        <dbReference type="ARBA" id="ARBA00022741"/>
    </source>
</evidence>
<evidence type="ECO:0000259" key="4">
    <source>
        <dbReference type="PROSITE" id="PS50893"/>
    </source>
</evidence>
<dbReference type="InterPro" id="IPR013563">
    <property type="entry name" value="Oligopep_ABC_C"/>
</dbReference>
<organism evidence="5">
    <name type="scientific">mine drainage metagenome</name>
    <dbReference type="NCBI Taxonomy" id="410659"/>
    <lineage>
        <taxon>unclassified sequences</taxon>
        <taxon>metagenomes</taxon>
        <taxon>ecological metagenomes</taxon>
    </lineage>
</organism>
<dbReference type="GO" id="GO:0005524">
    <property type="term" value="F:ATP binding"/>
    <property type="evidence" value="ECO:0007669"/>
    <property type="project" value="UniProtKB-KW"/>
</dbReference>
<dbReference type="SUPFAM" id="SSF52540">
    <property type="entry name" value="P-loop containing nucleoside triphosphate hydrolases"/>
    <property type="match status" value="1"/>
</dbReference>
<dbReference type="InterPro" id="IPR050319">
    <property type="entry name" value="ABC_transp_ATP-bind"/>
</dbReference>
<gene>
    <name evidence="5" type="primary">ddpF</name>
    <name evidence="5" type="ORF">GALL_284420</name>
</gene>
<dbReference type="FunFam" id="3.40.50.300:FF:000016">
    <property type="entry name" value="Oligopeptide ABC transporter ATP-binding component"/>
    <property type="match status" value="1"/>
</dbReference>
<dbReference type="EMBL" id="MLJW01000320">
    <property type="protein sequence ID" value="OIQ89679.1"/>
    <property type="molecule type" value="Genomic_DNA"/>
</dbReference>
<dbReference type="PROSITE" id="PS50893">
    <property type="entry name" value="ABC_TRANSPORTER_2"/>
    <property type="match status" value="1"/>
</dbReference>
<evidence type="ECO:0000256" key="1">
    <source>
        <dbReference type="ARBA" id="ARBA00022448"/>
    </source>
</evidence>
<sequence>MNSVVIPPLLEARNLVKHYPVAQGPFKKPALVRALDGVCFELAAGESLAVVGESGCGKSTLARQVTMIEAPTAGQLLLDGIDVGSATRAEKRRLRPLVQMVFQNPYASLNPRKRIGAILEEPLAINTGLHRAQRRERALTMMERVGLRPEQAGRYPHMFSGGQRQRVAIARALMLDPRLVVADEPVSALDVSVQAQVLNLMMDLQEQTGVAYLFISHNLAVVEHIADRVLVMYLGRVVESGAKQMIFDRPRHPYTRALLASTPRLDAGARQSPLRGELPSPLAPPPGCAFHRRCPFAVDRCALEAPALAAHDGRLVACHRVGELD</sequence>
<keyword evidence="2" id="KW-0547">Nucleotide-binding</keyword>
<dbReference type="Pfam" id="PF00005">
    <property type="entry name" value="ABC_tran"/>
    <property type="match status" value="1"/>
</dbReference>
<proteinExistence type="predicted"/>
<protein>
    <submittedName>
        <fullName evidence="5">Putative D,D-dipeptide transport ATP-binding protein DdpF</fullName>
    </submittedName>
</protein>
<dbReference type="InterPro" id="IPR003439">
    <property type="entry name" value="ABC_transporter-like_ATP-bd"/>
</dbReference>
<dbReference type="InterPro" id="IPR027417">
    <property type="entry name" value="P-loop_NTPase"/>
</dbReference>
<accession>A0A1J5RCC8</accession>
<dbReference type="PROSITE" id="PS00211">
    <property type="entry name" value="ABC_TRANSPORTER_1"/>
    <property type="match status" value="1"/>
</dbReference>
<comment type="caution">
    <text evidence="5">The sequence shown here is derived from an EMBL/GenBank/DDBJ whole genome shotgun (WGS) entry which is preliminary data.</text>
</comment>